<sequence>MFFAVMTIGIICPILGIFLSILYFSTYRRPFASALLCGISFSAFFYGYIADVQNDIYRHMGNLKYYQNIKIWQCFNAVKGMRKASIYVWDIWCWIIAQFNNPYLMQSSGALLGYTIITFIVFDYAKKNNSSMKEWLPILLMLYCVISPAGIVIGIRNSNALLLCALSAYFYYIKKLKNIYCISIIIIAVFIHHSVALIFLLWLLEPLYRRKKKTVLIFIGLFLFLFNNYGSYFTALSSKQFVLSDLVTDLAYSANNYQNYYHLWSFSNIIHVIVGLVFTILLLFLTHKNENCEELWNFCLLIFFISSILTILLGVNGTRYLMLAEILLSIILLDAQENSFFLKKNNFLTYTIPMTGIVLIIFYLNTRDLAWGTASFESLLYSGIVGYFSRL</sequence>
<dbReference type="Proteomes" id="UP000473648">
    <property type="component" value="Unassembled WGS sequence"/>
</dbReference>
<proteinExistence type="predicted"/>
<protein>
    <recommendedName>
        <fullName evidence="4">EpsG family protein</fullName>
    </recommendedName>
</protein>
<keyword evidence="1" id="KW-0472">Membrane</keyword>
<feature type="transmembrane region" description="Helical" evidence="1">
    <location>
        <begin position="215"/>
        <end position="235"/>
    </location>
</feature>
<organism evidence="2 3">
    <name type="scientific">Candidatus Pseudoramibacter fermentans</name>
    <dbReference type="NCBI Taxonomy" id="2594427"/>
    <lineage>
        <taxon>Bacteria</taxon>
        <taxon>Bacillati</taxon>
        <taxon>Bacillota</taxon>
        <taxon>Clostridia</taxon>
        <taxon>Eubacteriales</taxon>
        <taxon>Eubacteriaceae</taxon>
        <taxon>Pseudoramibacter</taxon>
    </lineage>
</organism>
<keyword evidence="1" id="KW-0812">Transmembrane</keyword>
<accession>A0A6L5GNY9</accession>
<feature type="transmembrane region" description="Helical" evidence="1">
    <location>
        <begin position="6"/>
        <end position="24"/>
    </location>
</feature>
<feature type="transmembrane region" description="Helical" evidence="1">
    <location>
        <begin position="103"/>
        <end position="124"/>
    </location>
</feature>
<feature type="transmembrane region" description="Helical" evidence="1">
    <location>
        <begin position="136"/>
        <end position="157"/>
    </location>
</feature>
<dbReference type="EMBL" id="VOGB01000003">
    <property type="protein sequence ID" value="MQM72001.1"/>
    <property type="molecule type" value="Genomic_DNA"/>
</dbReference>
<comment type="caution">
    <text evidence="2">The sequence shown here is derived from an EMBL/GenBank/DDBJ whole genome shotgun (WGS) entry which is preliminary data.</text>
</comment>
<keyword evidence="3" id="KW-1185">Reference proteome</keyword>
<evidence type="ECO:0008006" key="4">
    <source>
        <dbReference type="Google" id="ProtNLM"/>
    </source>
</evidence>
<dbReference type="InterPro" id="IPR049458">
    <property type="entry name" value="EpsG-like"/>
</dbReference>
<feature type="transmembrane region" description="Helical" evidence="1">
    <location>
        <begin position="295"/>
        <end position="313"/>
    </location>
</feature>
<keyword evidence="1" id="KW-1133">Transmembrane helix</keyword>
<evidence type="ECO:0000313" key="2">
    <source>
        <dbReference type="EMBL" id="MQM72001.1"/>
    </source>
</evidence>
<feature type="transmembrane region" description="Helical" evidence="1">
    <location>
        <begin position="177"/>
        <end position="203"/>
    </location>
</feature>
<feature type="transmembrane region" description="Helical" evidence="1">
    <location>
        <begin position="347"/>
        <end position="364"/>
    </location>
</feature>
<feature type="transmembrane region" description="Helical" evidence="1">
    <location>
        <begin position="261"/>
        <end position="283"/>
    </location>
</feature>
<evidence type="ECO:0000313" key="3">
    <source>
        <dbReference type="Proteomes" id="UP000473648"/>
    </source>
</evidence>
<evidence type="ECO:0000256" key="1">
    <source>
        <dbReference type="SAM" id="Phobius"/>
    </source>
</evidence>
<reference evidence="2" key="1">
    <citation type="journal article" date="2020" name="Appl. Environ. Microbiol.">
        <title>Medium-Chain Fatty Acid Synthesis by 'Candidatus Weimeria bifida' gen. nov., sp. nov., and 'Candidatus Pseudoramibacter fermentans' sp. nov.</title>
        <authorList>
            <person name="Scarborough M.J."/>
            <person name="Myers K.S."/>
            <person name="Donohue T.J."/>
            <person name="Noguera D.R."/>
        </authorList>
    </citation>
    <scope>NUCLEOTIDE SEQUENCE</scope>
    <source>
        <strain evidence="2">EUB1.1</strain>
    </source>
</reference>
<dbReference type="AlphaFoldDB" id="A0A6L5GNY9"/>
<gene>
    <name evidence="2" type="ORF">FRC53_00900</name>
</gene>
<dbReference type="Pfam" id="PF14897">
    <property type="entry name" value="EpsG"/>
    <property type="match status" value="1"/>
</dbReference>
<feature type="transmembrane region" description="Helical" evidence="1">
    <location>
        <begin position="31"/>
        <end position="49"/>
    </location>
</feature>
<name>A0A6L5GNY9_9FIRM</name>